<reference evidence="3" key="1">
    <citation type="submission" date="2020-07" db="EMBL/GenBank/DDBJ databases">
        <title>Huge and variable diversity of episymbiotic CPR bacteria and DPANN archaea in groundwater ecosystems.</title>
        <authorList>
            <person name="He C.Y."/>
            <person name="Keren R."/>
            <person name="Whittaker M."/>
            <person name="Farag I.F."/>
            <person name="Doudna J."/>
            <person name="Cate J.H.D."/>
            <person name="Banfield J.F."/>
        </authorList>
    </citation>
    <scope>NUCLEOTIDE SEQUENCE</scope>
    <source>
        <strain evidence="3">NC_groundwater_717_Ag_S-0.2um_59_8</strain>
    </source>
</reference>
<evidence type="ECO:0000313" key="4">
    <source>
        <dbReference type="Proteomes" id="UP000741360"/>
    </source>
</evidence>
<feature type="domain" description="Glycosyltransferase subfamily 4-like N-terminal" evidence="2">
    <location>
        <begin position="16"/>
        <end position="181"/>
    </location>
</feature>
<dbReference type="InterPro" id="IPR001296">
    <property type="entry name" value="Glyco_trans_1"/>
</dbReference>
<evidence type="ECO:0000259" key="1">
    <source>
        <dbReference type="Pfam" id="PF00534"/>
    </source>
</evidence>
<dbReference type="Pfam" id="PF13579">
    <property type="entry name" value="Glyco_trans_4_4"/>
    <property type="match status" value="1"/>
</dbReference>
<gene>
    <name evidence="3" type="ORF">HYY65_09490</name>
</gene>
<dbReference type="CDD" id="cd03801">
    <property type="entry name" value="GT4_PimA-like"/>
    <property type="match status" value="1"/>
</dbReference>
<organism evidence="3 4">
    <name type="scientific">Tectimicrobiota bacterium</name>
    <dbReference type="NCBI Taxonomy" id="2528274"/>
    <lineage>
        <taxon>Bacteria</taxon>
        <taxon>Pseudomonadati</taxon>
        <taxon>Nitrospinota/Tectimicrobiota group</taxon>
        <taxon>Candidatus Tectimicrobiota</taxon>
    </lineage>
</organism>
<dbReference type="PANTHER" id="PTHR45947:SF3">
    <property type="entry name" value="SULFOQUINOVOSYL TRANSFERASE SQD2"/>
    <property type="match status" value="1"/>
</dbReference>
<dbReference type="PANTHER" id="PTHR45947">
    <property type="entry name" value="SULFOQUINOVOSYL TRANSFERASE SQD2"/>
    <property type="match status" value="1"/>
</dbReference>
<dbReference type="EMBL" id="JACPSX010000179">
    <property type="protein sequence ID" value="MBI3015273.1"/>
    <property type="molecule type" value="Genomic_DNA"/>
</dbReference>
<dbReference type="Pfam" id="PF00534">
    <property type="entry name" value="Glycos_transf_1"/>
    <property type="match status" value="1"/>
</dbReference>
<proteinExistence type="predicted"/>
<comment type="caution">
    <text evidence="3">The sequence shown here is derived from an EMBL/GenBank/DDBJ whole genome shotgun (WGS) entry which is preliminary data.</text>
</comment>
<protein>
    <submittedName>
        <fullName evidence="3">Glycosyltransferase family 4 protein</fullName>
    </submittedName>
</protein>
<evidence type="ECO:0000313" key="3">
    <source>
        <dbReference type="EMBL" id="MBI3015273.1"/>
    </source>
</evidence>
<dbReference type="AlphaFoldDB" id="A0A932GQK6"/>
<evidence type="ECO:0000259" key="2">
    <source>
        <dbReference type="Pfam" id="PF13579"/>
    </source>
</evidence>
<dbReference type="GO" id="GO:0016757">
    <property type="term" value="F:glycosyltransferase activity"/>
    <property type="evidence" value="ECO:0007669"/>
    <property type="project" value="InterPro"/>
</dbReference>
<name>A0A932GQK6_UNCTE</name>
<dbReference type="SUPFAM" id="SSF53756">
    <property type="entry name" value="UDP-Glycosyltransferase/glycogen phosphorylase"/>
    <property type="match status" value="1"/>
</dbReference>
<dbReference type="InterPro" id="IPR028098">
    <property type="entry name" value="Glyco_trans_4-like_N"/>
</dbReference>
<dbReference type="Proteomes" id="UP000741360">
    <property type="component" value="Unassembled WGS sequence"/>
</dbReference>
<dbReference type="InterPro" id="IPR050194">
    <property type="entry name" value="Glycosyltransferase_grp1"/>
</dbReference>
<dbReference type="Gene3D" id="3.40.50.2000">
    <property type="entry name" value="Glycogen Phosphorylase B"/>
    <property type="match status" value="2"/>
</dbReference>
<feature type="domain" description="Glycosyl transferase family 1" evidence="1">
    <location>
        <begin position="202"/>
        <end position="362"/>
    </location>
</feature>
<accession>A0A932GQK6</accession>
<sequence length="416" mass="46926">MLAILTTHPIQYQVPLWKELARRGEVPFEVWYLSDQGYQESFDQGFGRAFSWDIDMLGGYSYRFLKTHPLRAEITRFRGTRIGSLGPLFQELDVHALLVNGWYPQAYWQAVFQARRAGIPVLLRAETNDLRRASWWKEMVKRPLLKLLFQRVSVFLTVGVANRRLYEKFGIPESRLIAAPYCVDNRRFLETARSYEPQRSMLREEWGIPPDSICFLFSGKLIPKKHFQDILSALEVLSVKRTQFFVKCPIHLLVVGDGSMRGMFEERAEVLRSMTGRRCVTFAGFMNQTEIPKAYVAADCLILPSDAGETWGLVVNEAMACGLPAIVSDQAGCGPDLIDPGRTGDFFPMGDVERLAVRMAAWSDPVRCHSAKAAVREKIAGYSIERAVDGILEGLRIVQRASTSGVSTWHAGIPAG</sequence>